<reference evidence="2" key="2">
    <citation type="submission" date="2020-11" db="EMBL/GenBank/DDBJ databases">
        <authorList>
            <person name="McCartney M.A."/>
            <person name="Auch B."/>
            <person name="Kono T."/>
            <person name="Mallez S."/>
            <person name="Becker A."/>
            <person name="Gohl D.M."/>
            <person name="Silverstein K.A.T."/>
            <person name="Koren S."/>
            <person name="Bechman K.B."/>
            <person name="Herman A."/>
            <person name="Abrahante J.E."/>
            <person name="Garbe J."/>
        </authorList>
    </citation>
    <scope>NUCLEOTIDE SEQUENCE</scope>
    <source>
        <strain evidence="2">Duluth1</strain>
        <tissue evidence="2">Whole animal</tissue>
    </source>
</reference>
<reference evidence="2" key="1">
    <citation type="journal article" date="2019" name="bioRxiv">
        <title>The Genome of the Zebra Mussel, Dreissena polymorpha: A Resource for Invasive Species Research.</title>
        <authorList>
            <person name="McCartney M.A."/>
            <person name="Auch B."/>
            <person name="Kono T."/>
            <person name="Mallez S."/>
            <person name="Zhang Y."/>
            <person name="Obille A."/>
            <person name="Becker A."/>
            <person name="Abrahante J.E."/>
            <person name="Garbe J."/>
            <person name="Badalamenti J.P."/>
            <person name="Herman A."/>
            <person name="Mangelson H."/>
            <person name="Liachko I."/>
            <person name="Sullivan S."/>
            <person name="Sone E.D."/>
            <person name="Koren S."/>
            <person name="Silverstein K.A.T."/>
            <person name="Beckman K.B."/>
            <person name="Gohl D.M."/>
        </authorList>
    </citation>
    <scope>NUCLEOTIDE SEQUENCE</scope>
    <source>
        <strain evidence="2">Duluth1</strain>
        <tissue evidence="2">Whole animal</tissue>
    </source>
</reference>
<organism evidence="2 3">
    <name type="scientific">Dreissena polymorpha</name>
    <name type="common">Zebra mussel</name>
    <name type="synonym">Mytilus polymorpha</name>
    <dbReference type="NCBI Taxonomy" id="45954"/>
    <lineage>
        <taxon>Eukaryota</taxon>
        <taxon>Metazoa</taxon>
        <taxon>Spiralia</taxon>
        <taxon>Lophotrochozoa</taxon>
        <taxon>Mollusca</taxon>
        <taxon>Bivalvia</taxon>
        <taxon>Autobranchia</taxon>
        <taxon>Heteroconchia</taxon>
        <taxon>Euheterodonta</taxon>
        <taxon>Imparidentia</taxon>
        <taxon>Neoheterodontei</taxon>
        <taxon>Myida</taxon>
        <taxon>Dreissenoidea</taxon>
        <taxon>Dreissenidae</taxon>
        <taxon>Dreissena</taxon>
    </lineage>
</organism>
<keyword evidence="1" id="KW-1133">Transmembrane helix</keyword>
<gene>
    <name evidence="2" type="ORF">DPMN_070335</name>
</gene>
<evidence type="ECO:0000313" key="3">
    <source>
        <dbReference type="Proteomes" id="UP000828390"/>
    </source>
</evidence>
<dbReference type="EMBL" id="JAIWYP010000014">
    <property type="protein sequence ID" value="KAH3710840.1"/>
    <property type="molecule type" value="Genomic_DNA"/>
</dbReference>
<keyword evidence="1" id="KW-0812">Transmembrane</keyword>
<name>A0A9D4BV16_DREPO</name>
<evidence type="ECO:0000256" key="1">
    <source>
        <dbReference type="SAM" id="Phobius"/>
    </source>
</evidence>
<comment type="caution">
    <text evidence="2">The sequence shown here is derived from an EMBL/GenBank/DDBJ whole genome shotgun (WGS) entry which is preliminary data.</text>
</comment>
<evidence type="ECO:0000313" key="2">
    <source>
        <dbReference type="EMBL" id="KAH3710840.1"/>
    </source>
</evidence>
<accession>A0A9D4BV16</accession>
<keyword evidence="3" id="KW-1185">Reference proteome</keyword>
<proteinExistence type="predicted"/>
<sequence length="77" mass="8193">MNLLLASDVAFFTGAQEPVRQVTAVLCLKIACVVTVTTLILRRACTVRPMGVTGIGVLVCETLTTVSLKLFTIVLKA</sequence>
<protein>
    <submittedName>
        <fullName evidence="2">Uncharacterized protein</fullName>
    </submittedName>
</protein>
<keyword evidence="1" id="KW-0472">Membrane</keyword>
<dbReference type="Proteomes" id="UP000828390">
    <property type="component" value="Unassembled WGS sequence"/>
</dbReference>
<feature type="transmembrane region" description="Helical" evidence="1">
    <location>
        <begin position="20"/>
        <end position="41"/>
    </location>
</feature>
<dbReference type="AlphaFoldDB" id="A0A9D4BV16"/>